<evidence type="ECO:0000256" key="16">
    <source>
        <dbReference type="SAM" id="SignalP"/>
    </source>
</evidence>
<dbReference type="InterPro" id="IPR010105">
    <property type="entry name" value="TonB_sidphr_rcpt"/>
</dbReference>
<dbReference type="InterPro" id="IPR037066">
    <property type="entry name" value="Plug_dom_sf"/>
</dbReference>
<dbReference type="InterPro" id="IPR036942">
    <property type="entry name" value="Beta-barrel_TonB_sf"/>
</dbReference>
<evidence type="ECO:0000313" key="20">
    <source>
        <dbReference type="Proteomes" id="UP000000361"/>
    </source>
</evidence>
<keyword evidence="4 14" id="KW-1134">Transmembrane beta strand</keyword>
<dbReference type="STRING" id="318586.Pden_1775"/>
<dbReference type="KEGG" id="pde:Pden_1775"/>
<dbReference type="eggNOG" id="COG4773">
    <property type="taxonomic scope" value="Bacteria"/>
</dbReference>
<evidence type="ECO:0000256" key="1">
    <source>
        <dbReference type="ARBA" id="ARBA00004571"/>
    </source>
</evidence>
<evidence type="ECO:0000256" key="9">
    <source>
        <dbReference type="ARBA" id="ARBA00023065"/>
    </source>
</evidence>
<keyword evidence="5" id="KW-0410">Iron transport</keyword>
<dbReference type="GO" id="GO:0015891">
    <property type="term" value="P:siderophore transport"/>
    <property type="evidence" value="ECO:0007669"/>
    <property type="project" value="InterPro"/>
</dbReference>
<accession>A1B2X8</accession>
<keyword evidence="7 16" id="KW-0732">Signal</keyword>
<dbReference type="EnsemblBacteria" id="ABL69872">
    <property type="protein sequence ID" value="ABL69872"/>
    <property type="gene ID" value="Pden_1775"/>
</dbReference>
<evidence type="ECO:0000256" key="2">
    <source>
        <dbReference type="ARBA" id="ARBA00009810"/>
    </source>
</evidence>
<evidence type="ECO:0000259" key="18">
    <source>
        <dbReference type="Pfam" id="PF07715"/>
    </source>
</evidence>
<keyword evidence="11 14" id="KW-0472">Membrane</keyword>
<reference evidence="20" key="1">
    <citation type="submission" date="2006-12" db="EMBL/GenBank/DDBJ databases">
        <title>Complete sequence of chromosome 1 of Paracoccus denitrificans PD1222.</title>
        <authorList>
            <person name="Copeland A."/>
            <person name="Lucas S."/>
            <person name="Lapidus A."/>
            <person name="Barry K."/>
            <person name="Detter J.C."/>
            <person name="Glavina del Rio T."/>
            <person name="Hammon N."/>
            <person name="Israni S."/>
            <person name="Dalin E."/>
            <person name="Tice H."/>
            <person name="Pitluck S."/>
            <person name="Munk A.C."/>
            <person name="Brettin T."/>
            <person name="Bruce D."/>
            <person name="Han C."/>
            <person name="Tapia R."/>
            <person name="Gilna P."/>
            <person name="Schmutz J."/>
            <person name="Larimer F."/>
            <person name="Land M."/>
            <person name="Hauser L."/>
            <person name="Kyrpides N."/>
            <person name="Lykidis A."/>
            <person name="Spiro S."/>
            <person name="Richardson D.J."/>
            <person name="Moir J.W.B."/>
            <person name="Ferguson S.J."/>
            <person name="van Spanning R.J.M."/>
            <person name="Richardson P."/>
        </authorList>
    </citation>
    <scope>NUCLEOTIDE SEQUENCE [LARGE SCALE GENOMIC DNA]</scope>
    <source>
        <strain evidence="20">Pd 1222</strain>
    </source>
</reference>
<evidence type="ECO:0000256" key="12">
    <source>
        <dbReference type="ARBA" id="ARBA00023170"/>
    </source>
</evidence>
<dbReference type="PANTHER" id="PTHR32552:SF68">
    <property type="entry name" value="FERRICHROME OUTER MEMBRANE TRANSPORTER_PHAGE RECEPTOR"/>
    <property type="match status" value="1"/>
</dbReference>
<dbReference type="Gene3D" id="2.40.170.20">
    <property type="entry name" value="TonB-dependent receptor, beta-barrel domain"/>
    <property type="match status" value="1"/>
</dbReference>
<evidence type="ECO:0000256" key="8">
    <source>
        <dbReference type="ARBA" id="ARBA00023004"/>
    </source>
</evidence>
<dbReference type="Gene3D" id="2.170.130.10">
    <property type="entry name" value="TonB-dependent receptor, plug domain"/>
    <property type="match status" value="1"/>
</dbReference>
<evidence type="ECO:0000259" key="17">
    <source>
        <dbReference type="Pfam" id="PF00593"/>
    </source>
</evidence>
<feature type="domain" description="TonB-dependent receptor plug" evidence="18">
    <location>
        <begin position="66"/>
        <end position="168"/>
    </location>
</feature>
<organism evidence="19 20">
    <name type="scientific">Paracoccus denitrificans (strain Pd 1222)</name>
    <dbReference type="NCBI Taxonomy" id="318586"/>
    <lineage>
        <taxon>Bacteria</taxon>
        <taxon>Pseudomonadati</taxon>
        <taxon>Pseudomonadota</taxon>
        <taxon>Alphaproteobacteria</taxon>
        <taxon>Rhodobacterales</taxon>
        <taxon>Paracoccaceae</taxon>
        <taxon>Paracoccus</taxon>
    </lineage>
</organism>
<evidence type="ECO:0000256" key="13">
    <source>
        <dbReference type="ARBA" id="ARBA00023237"/>
    </source>
</evidence>
<dbReference type="HOGENOM" id="CLU_008287_9_0_5"/>
<keyword evidence="8" id="KW-0408">Iron</keyword>
<dbReference type="NCBIfam" id="TIGR01783">
    <property type="entry name" value="TonB-siderophor"/>
    <property type="match status" value="1"/>
</dbReference>
<keyword evidence="13 14" id="KW-0998">Cell outer membrane</keyword>
<feature type="chain" id="PRO_5002632226" evidence="16">
    <location>
        <begin position="31"/>
        <end position="721"/>
    </location>
</feature>
<keyword evidence="9" id="KW-0406">Ion transport</keyword>
<feature type="signal peptide" evidence="16">
    <location>
        <begin position="1"/>
        <end position="30"/>
    </location>
</feature>
<keyword evidence="10 15" id="KW-0798">TonB box</keyword>
<evidence type="ECO:0000256" key="6">
    <source>
        <dbReference type="ARBA" id="ARBA00022692"/>
    </source>
</evidence>
<evidence type="ECO:0000256" key="15">
    <source>
        <dbReference type="RuleBase" id="RU003357"/>
    </source>
</evidence>
<keyword evidence="6 14" id="KW-0812">Transmembrane</keyword>
<dbReference type="InterPro" id="IPR039426">
    <property type="entry name" value="TonB-dep_rcpt-like"/>
</dbReference>
<protein>
    <submittedName>
        <fullName evidence="19">TonB-dependent siderophore receptor</fullName>
    </submittedName>
</protein>
<dbReference type="GO" id="GO:0015344">
    <property type="term" value="F:siderophore uptake transmembrane transporter activity"/>
    <property type="evidence" value="ECO:0007669"/>
    <property type="project" value="TreeGrafter"/>
</dbReference>
<dbReference type="GO" id="GO:0009279">
    <property type="term" value="C:cell outer membrane"/>
    <property type="evidence" value="ECO:0007669"/>
    <property type="project" value="UniProtKB-SubCell"/>
</dbReference>
<evidence type="ECO:0000256" key="10">
    <source>
        <dbReference type="ARBA" id="ARBA00023077"/>
    </source>
</evidence>
<dbReference type="Pfam" id="PF00593">
    <property type="entry name" value="TonB_dep_Rec_b-barrel"/>
    <property type="match status" value="1"/>
</dbReference>
<comment type="similarity">
    <text evidence="2 14 15">Belongs to the TonB-dependent receptor family.</text>
</comment>
<evidence type="ECO:0000313" key="19">
    <source>
        <dbReference type="EMBL" id="ABL69872.1"/>
    </source>
</evidence>
<evidence type="ECO:0000256" key="5">
    <source>
        <dbReference type="ARBA" id="ARBA00022496"/>
    </source>
</evidence>
<name>A1B2X8_PARDP</name>
<keyword evidence="20" id="KW-1185">Reference proteome</keyword>
<dbReference type="OrthoDB" id="9760333at2"/>
<dbReference type="FunFam" id="2.170.130.10:FF:000001">
    <property type="entry name" value="Catecholate siderophore TonB-dependent receptor"/>
    <property type="match status" value="1"/>
</dbReference>
<gene>
    <name evidence="19" type="ordered locus">Pden_1775</name>
</gene>
<evidence type="ECO:0000256" key="14">
    <source>
        <dbReference type="PROSITE-ProRule" id="PRU01360"/>
    </source>
</evidence>
<dbReference type="GO" id="GO:0038023">
    <property type="term" value="F:signaling receptor activity"/>
    <property type="evidence" value="ECO:0007669"/>
    <property type="project" value="InterPro"/>
</dbReference>
<dbReference type="EMBL" id="CP000489">
    <property type="protein sequence ID" value="ABL69872.1"/>
    <property type="molecule type" value="Genomic_DNA"/>
</dbReference>
<evidence type="ECO:0000256" key="7">
    <source>
        <dbReference type="ARBA" id="ARBA00022729"/>
    </source>
</evidence>
<evidence type="ECO:0000256" key="11">
    <source>
        <dbReference type="ARBA" id="ARBA00023136"/>
    </source>
</evidence>
<dbReference type="InterPro" id="IPR012910">
    <property type="entry name" value="Plug_dom"/>
</dbReference>
<evidence type="ECO:0000256" key="3">
    <source>
        <dbReference type="ARBA" id="ARBA00022448"/>
    </source>
</evidence>
<dbReference type="Pfam" id="PF07715">
    <property type="entry name" value="Plug"/>
    <property type="match status" value="1"/>
</dbReference>
<comment type="subcellular location">
    <subcellularLocation>
        <location evidence="1 14">Cell outer membrane</location>
        <topology evidence="1 14">Multi-pass membrane protein</topology>
    </subcellularLocation>
</comment>
<evidence type="ECO:0000256" key="4">
    <source>
        <dbReference type="ARBA" id="ARBA00022452"/>
    </source>
</evidence>
<feature type="domain" description="TonB-dependent receptor-like beta-barrel" evidence="17">
    <location>
        <begin position="242"/>
        <end position="688"/>
    </location>
</feature>
<dbReference type="SUPFAM" id="SSF56935">
    <property type="entry name" value="Porins"/>
    <property type="match status" value="1"/>
</dbReference>
<keyword evidence="3 14" id="KW-0813">Transport</keyword>
<proteinExistence type="inferred from homology"/>
<dbReference type="AlphaFoldDB" id="A1B2X8"/>
<dbReference type="PROSITE" id="PS52016">
    <property type="entry name" value="TONB_DEPENDENT_REC_3"/>
    <property type="match status" value="1"/>
</dbReference>
<keyword evidence="12 19" id="KW-0675">Receptor</keyword>
<dbReference type="InterPro" id="IPR000531">
    <property type="entry name" value="Beta-barrel_TonB"/>
</dbReference>
<dbReference type="CDD" id="cd01347">
    <property type="entry name" value="ligand_gated_channel"/>
    <property type="match status" value="1"/>
</dbReference>
<dbReference type="Proteomes" id="UP000000361">
    <property type="component" value="Chromosome 1"/>
</dbReference>
<dbReference type="PANTHER" id="PTHR32552">
    <property type="entry name" value="FERRICHROME IRON RECEPTOR-RELATED"/>
    <property type="match status" value="1"/>
</dbReference>
<sequence length="721" mass="79384">MRRHGKTAMGRLLWQGTALGALAIAGAAGAQDAPVTLDEVVIEGSSPSAFVAKRARGAAKTDTRLVETPQAVNVVSTREIETRGARTVAQALRYTPGLHPEPNGYDIRYDWLYVRGFNAYGTSWLNGLVLPGDPSNYATPSVNPYALERVEVIKGPASVLYGRSEPGGLVNQVMKRPEDAARREVELGLTSFGGAQFGYDFTGPLSDQFSYRIVGQVRDNGTQVDTERDRQFMLAPSLTWRPGDATELTLYAYYQKDDPKNFNPRFYPAVGTLIRNPLGQIPRDIHLGDPALNQFNRSFRAVGYEFSHELNDTWTLRQNLRYGKARQDMLLVLVNPAFAYGAPGTVLNRASAISDDYVTSFAVDSQIEGRFATGAVEHRILAGIDHVRADSSTNFGNGVAGVPPLDYRDPVYGTVGIPVPAVTRSALQEQRQTGLYVQDQLRYGNWIGTLGLRHDWSRIETRDRMSDARYANKDSQTSVRAGVTYLMDSGLAPYASYSTGFLPLLGLDASGEPFEAQKTRQFEIGMKYEPRDGRGLIALSLYDLTVRNALTPSAENPLLNVQSGKQRVRGAEVEAKYVLDPEWTLAAAYAYSDSKVLRSGREGEEGREMLTLPRHQLTLWADYSPAAVPGLRLSAGLRAMSDYQTDVSYNPDLRIPGRGLVDIAAAYELGEVRPEWQGAAVQLNVTNLFDRTYVSHCRNATGGSCNYGAAREATLSVKYRW</sequence>